<feature type="domain" description="BTB" evidence="4">
    <location>
        <begin position="558"/>
        <end position="626"/>
    </location>
</feature>
<dbReference type="Proteomes" id="UP000243217">
    <property type="component" value="Unassembled WGS sequence"/>
</dbReference>
<dbReference type="SUPFAM" id="SSF48403">
    <property type="entry name" value="Ankyrin repeat"/>
    <property type="match status" value="1"/>
</dbReference>
<sequence>MATRSRLNVNANEFVPASQQAFRSEFPSLSSDKMKLPTSTKVLNFAKVKSTPIPAAITETPSLPEGFDVLRPKKKALENENDQETLAEAIEIDLVVTEEKSKRTKISKQKKWRELKAVKAVKETRMPGYFIEIAARSKALGETTEKYEESYTCTEWQPPRASIPMIPQTIATLPVGHATEIRSEWLAKAWPILAKNELDRDDLDWFQYFLSSHRSLLLWDERDEDKCNAWHLAAMNNHTKILDCMWTLGSKEAIDSRDRKKQTPLHIAAQYGQVAAIKLLLQYSSDTHAIDKRGNTPLHLACRSNSFAAVKVLLSPSKLEARNRSRETPLLSAIAATKQGAKEQFEIIALLLNSGASVSVFDHSFQSPLYIGMPFPALIERLVVYGYPSNPSLLSPLHLAAKHGYKESLSVVLTLAPPFAINQVEKSYGDSILHTAVRYNQVEIVAILVQFKKLLSMENTAHETPLFLAIRLDKPECIELLLLNGGYPNERDRHQRSALLFAMELERYNCIQVLMNFECTVDAGCVEFVKATHYKQHAHRGSGRLFASYTMVHEAILTDAQLKTLQSNHTIAVHRSILCSRSPVLRTLWAGSWSEQNTPTFKLDCSDTTLELLVTLFYHPNVSTLLNASAEVVYELLYIANELIFKSLEVLCVWTLVHLHNYDMVDIWDESLGNLISSIGDKTIRDITEFEMQEYAKDLKTLLQEKWLADMKLISSDGTEFPCHKAILLSQCRTLNQTNSLSNETISSILEYLYTKQWPLSEGYTMESIMLLLECSVDMQVWDLTEHCESELMLMLNDINAENLYHFAIMYSSSIPNLMTACRIVLLESIVGSPQARKELKKNHE</sequence>
<keyword evidence="2 3" id="KW-0040">ANK repeat</keyword>
<evidence type="ECO:0000256" key="2">
    <source>
        <dbReference type="ARBA" id="ARBA00023043"/>
    </source>
</evidence>
<dbReference type="InterPro" id="IPR002110">
    <property type="entry name" value="Ankyrin_rpt"/>
</dbReference>
<dbReference type="PANTHER" id="PTHR24198">
    <property type="entry name" value="ANKYRIN REPEAT AND PROTEIN KINASE DOMAIN-CONTAINING PROTEIN"/>
    <property type="match status" value="1"/>
</dbReference>
<dbReference type="PROSITE" id="PS50297">
    <property type="entry name" value="ANK_REP_REGION"/>
    <property type="match status" value="2"/>
</dbReference>
<dbReference type="PROSITE" id="PS50088">
    <property type="entry name" value="ANK_REPEAT"/>
    <property type="match status" value="2"/>
</dbReference>
<comment type="caution">
    <text evidence="5">The sequence shown here is derived from an EMBL/GenBank/DDBJ whole genome shotgun (WGS) entry which is preliminary data.</text>
</comment>
<protein>
    <submittedName>
        <fullName evidence="5">Ankyrin repeat protein</fullName>
    </submittedName>
</protein>
<dbReference type="InterPro" id="IPR036770">
    <property type="entry name" value="Ankyrin_rpt-contain_sf"/>
</dbReference>
<dbReference type="Pfam" id="PF12796">
    <property type="entry name" value="Ank_2"/>
    <property type="match status" value="2"/>
</dbReference>
<dbReference type="STRING" id="74557.A0A1V9ZZN1"/>
<dbReference type="Pfam" id="PF00023">
    <property type="entry name" value="Ank"/>
    <property type="match status" value="1"/>
</dbReference>
<gene>
    <name evidence="5" type="ORF">THRCLA_04205</name>
</gene>
<dbReference type="OrthoDB" id="20872at2759"/>
<evidence type="ECO:0000259" key="4">
    <source>
        <dbReference type="PROSITE" id="PS50097"/>
    </source>
</evidence>
<dbReference type="CDD" id="cd18186">
    <property type="entry name" value="BTB_POZ_ZBTB_KLHL-like"/>
    <property type="match status" value="1"/>
</dbReference>
<dbReference type="EMBL" id="JNBS01000874">
    <property type="protein sequence ID" value="OQS03493.1"/>
    <property type="molecule type" value="Genomic_DNA"/>
</dbReference>
<evidence type="ECO:0000313" key="6">
    <source>
        <dbReference type="Proteomes" id="UP000243217"/>
    </source>
</evidence>
<organism evidence="5 6">
    <name type="scientific">Thraustotheca clavata</name>
    <dbReference type="NCBI Taxonomy" id="74557"/>
    <lineage>
        <taxon>Eukaryota</taxon>
        <taxon>Sar</taxon>
        <taxon>Stramenopiles</taxon>
        <taxon>Oomycota</taxon>
        <taxon>Saprolegniomycetes</taxon>
        <taxon>Saprolegniales</taxon>
        <taxon>Achlyaceae</taxon>
        <taxon>Thraustotheca</taxon>
    </lineage>
</organism>
<evidence type="ECO:0000313" key="5">
    <source>
        <dbReference type="EMBL" id="OQS03493.1"/>
    </source>
</evidence>
<evidence type="ECO:0000256" key="3">
    <source>
        <dbReference type="PROSITE-ProRule" id="PRU00023"/>
    </source>
</evidence>
<name>A0A1V9ZZN1_9STRA</name>
<dbReference type="PROSITE" id="PS50097">
    <property type="entry name" value="BTB"/>
    <property type="match status" value="1"/>
</dbReference>
<accession>A0A1V9ZZN1</accession>
<dbReference type="SUPFAM" id="SSF54695">
    <property type="entry name" value="POZ domain"/>
    <property type="match status" value="2"/>
</dbReference>
<dbReference type="InterPro" id="IPR011333">
    <property type="entry name" value="SKP1/BTB/POZ_sf"/>
</dbReference>
<dbReference type="SMART" id="SM00248">
    <property type="entry name" value="ANK"/>
    <property type="match status" value="8"/>
</dbReference>
<dbReference type="InterPro" id="IPR000210">
    <property type="entry name" value="BTB/POZ_dom"/>
</dbReference>
<dbReference type="Gene3D" id="1.25.40.20">
    <property type="entry name" value="Ankyrin repeat-containing domain"/>
    <property type="match status" value="2"/>
</dbReference>
<keyword evidence="6" id="KW-1185">Reference proteome</keyword>
<dbReference type="PANTHER" id="PTHR24198:SF165">
    <property type="entry name" value="ANKYRIN REPEAT-CONTAINING PROTEIN-RELATED"/>
    <property type="match status" value="1"/>
</dbReference>
<dbReference type="AlphaFoldDB" id="A0A1V9ZZN1"/>
<evidence type="ECO:0000256" key="1">
    <source>
        <dbReference type="ARBA" id="ARBA00022737"/>
    </source>
</evidence>
<feature type="repeat" description="ANK" evidence="3">
    <location>
        <begin position="293"/>
        <end position="315"/>
    </location>
</feature>
<reference evidence="5 6" key="1">
    <citation type="journal article" date="2014" name="Genome Biol. Evol.">
        <title>The secreted proteins of Achlya hypogyna and Thraustotheca clavata identify the ancestral oomycete secretome and reveal gene acquisitions by horizontal gene transfer.</title>
        <authorList>
            <person name="Misner I."/>
            <person name="Blouin N."/>
            <person name="Leonard G."/>
            <person name="Richards T.A."/>
            <person name="Lane C.E."/>
        </authorList>
    </citation>
    <scope>NUCLEOTIDE SEQUENCE [LARGE SCALE GENOMIC DNA]</scope>
    <source>
        <strain evidence="5 6">ATCC 34112</strain>
    </source>
</reference>
<proteinExistence type="predicted"/>
<feature type="repeat" description="ANK" evidence="3">
    <location>
        <begin position="260"/>
        <end position="292"/>
    </location>
</feature>
<dbReference type="Gene3D" id="3.30.710.10">
    <property type="entry name" value="Potassium Channel Kv1.1, Chain A"/>
    <property type="match status" value="2"/>
</dbReference>
<keyword evidence="1" id="KW-0677">Repeat</keyword>
<dbReference type="Pfam" id="PF00651">
    <property type="entry name" value="BTB"/>
    <property type="match status" value="2"/>
</dbReference>